<accession>J5EG97</accession>
<dbReference type="EMBL" id="AFVW02000002">
    <property type="protein sequence ID" value="EJO90201.1"/>
    <property type="molecule type" value="Genomic_DNA"/>
</dbReference>
<gene>
    <name evidence="1" type="ORF">MCOL_V208430</name>
</gene>
<protein>
    <submittedName>
        <fullName evidence="1">Uncharacterized protein</fullName>
    </submittedName>
</protein>
<dbReference type="Proteomes" id="UP000006455">
    <property type="component" value="Unassembled WGS sequence"/>
</dbReference>
<name>J5EG97_9MYCO</name>
<organism evidence="1 2">
    <name type="scientific">Mycobacterium colombiense CECT 3035</name>
    <dbReference type="NCBI Taxonomy" id="1041522"/>
    <lineage>
        <taxon>Bacteria</taxon>
        <taxon>Bacillati</taxon>
        <taxon>Actinomycetota</taxon>
        <taxon>Actinomycetes</taxon>
        <taxon>Mycobacteriales</taxon>
        <taxon>Mycobacteriaceae</taxon>
        <taxon>Mycobacterium</taxon>
        <taxon>Mycobacterium avium complex (MAC)</taxon>
    </lineage>
</organism>
<proteinExistence type="predicted"/>
<evidence type="ECO:0000313" key="1">
    <source>
        <dbReference type="EMBL" id="EJO90201.1"/>
    </source>
</evidence>
<sequence length="111" mass="11709">MIRYRIVTGPLPPLTFITAVPTGWPVGAADAGVGGADEANCGVEPTPLVVCTACPEVLLVHAVAAIPAAATLTITATAHRLERMPRAYDERLRAGSKPCRHMIRIARAVTR</sequence>
<evidence type="ECO:0000313" key="2">
    <source>
        <dbReference type="Proteomes" id="UP000006455"/>
    </source>
</evidence>
<dbReference type="AlphaFoldDB" id="J5EG97"/>
<comment type="caution">
    <text evidence="1">The sequence shown here is derived from an EMBL/GenBank/DDBJ whole genome shotgun (WGS) entry which is preliminary data.</text>
</comment>
<reference evidence="1 2" key="1">
    <citation type="journal article" date="2011" name="J. Bacteriol.">
        <title>Genome sequence of the Mycobacterium colombiense type strain, CECT 3035.</title>
        <authorList>
            <person name="Gonzalez-Perez M."/>
            <person name="Murcia M.I."/>
            <person name="Landsman D."/>
            <person name="Jordan I.K."/>
            <person name="Marino-Ramirez L."/>
        </authorList>
    </citation>
    <scope>NUCLEOTIDE SEQUENCE [LARGE SCALE GENOMIC DNA]</scope>
    <source>
        <strain evidence="1 2">CECT 3035</strain>
    </source>
</reference>